<evidence type="ECO:0000256" key="4">
    <source>
        <dbReference type="ARBA" id="ARBA00018522"/>
    </source>
</evidence>
<dbReference type="RefSeq" id="WP_377499901.1">
    <property type="nucleotide sequence ID" value="NZ_JBHMDO010000043.1"/>
</dbReference>
<evidence type="ECO:0000256" key="2">
    <source>
        <dbReference type="ARBA" id="ARBA00007274"/>
    </source>
</evidence>
<dbReference type="PANTHER" id="PTHR42811">
    <property type="entry name" value="SERINE ACETYLTRANSFERASE"/>
    <property type="match status" value="1"/>
</dbReference>
<dbReference type="SUPFAM" id="SSF51161">
    <property type="entry name" value="Trimeric LpxA-like enzymes"/>
    <property type="match status" value="1"/>
</dbReference>
<dbReference type="CDD" id="cd03354">
    <property type="entry name" value="LbH_SAT"/>
    <property type="match status" value="1"/>
</dbReference>
<organism evidence="11 12">
    <name type="scientific">Paenibacillus aurantiacus</name>
    <dbReference type="NCBI Taxonomy" id="1936118"/>
    <lineage>
        <taxon>Bacteria</taxon>
        <taxon>Bacillati</taxon>
        <taxon>Bacillota</taxon>
        <taxon>Bacilli</taxon>
        <taxon>Bacillales</taxon>
        <taxon>Paenibacillaceae</taxon>
        <taxon>Paenibacillus</taxon>
    </lineage>
</organism>
<dbReference type="EC" id="2.3.1.30" evidence="3 10"/>
<keyword evidence="8 10" id="KW-0012">Acyltransferase</keyword>
<protein>
    <recommendedName>
        <fullName evidence="4 10">Serine acetyltransferase</fullName>
        <ecNumber evidence="3 10">2.3.1.30</ecNumber>
    </recommendedName>
</protein>
<dbReference type="GO" id="GO:0009001">
    <property type="term" value="F:serine O-acetyltransferase activity"/>
    <property type="evidence" value="ECO:0007669"/>
    <property type="project" value="UniProtKB-EC"/>
</dbReference>
<reference evidence="11 12" key="1">
    <citation type="submission" date="2024-09" db="EMBL/GenBank/DDBJ databases">
        <authorList>
            <person name="Sun Q."/>
            <person name="Mori K."/>
        </authorList>
    </citation>
    <scope>NUCLEOTIDE SEQUENCE [LARGE SCALE GENOMIC DNA]</scope>
    <source>
        <strain evidence="11 12">TISTR 2452</strain>
    </source>
</reference>
<keyword evidence="5" id="KW-0028">Amino-acid biosynthesis</keyword>
<evidence type="ECO:0000256" key="8">
    <source>
        <dbReference type="ARBA" id="ARBA00023315"/>
    </source>
</evidence>
<dbReference type="InterPro" id="IPR011004">
    <property type="entry name" value="Trimer_LpxA-like_sf"/>
</dbReference>
<keyword evidence="12" id="KW-1185">Reference proteome</keyword>
<dbReference type="EMBL" id="JBHMDO010000043">
    <property type="protein sequence ID" value="MFB9329544.1"/>
    <property type="molecule type" value="Genomic_DNA"/>
</dbReference>
<evidence type="ECO:0000256" key="5">
    <source>
        <dbReference type="ARBA" id="ARBA00022605"/>
    </source>
</evidence>
<dbReference type="InterPro" id="IPR042122">
    <property type="entry name" value="Ser_AcTrfase_N_sf"/>
</dbReference>
<dbReference type="NCBIfam" id="NF041874">
    <property type="entry name" value="EPS_EpsC"/>
    <property type="match status" value="1"/>
</dbReference>
<keyword evidence="6 10" id="KW-0808">Transferase</keyword>
<dbReference type="NCBIfam" id="TIGR01172">
    <property type="entry name" value="cysE"/>
    <property type="match status" value="1"/>
</dbReference>
<dbReference type="Pfam" id="PF00132">
    <property type="entry name" value="Hexapep"/>
    <property type="match status" value="1"/>
</dbReference>
<evidence type="ECO:0000256" key="9">
    <source>
        <dbReference type="ARBA" id="ARBA00049486"/>
    </source>
</evidence>
<evidence type="ECO:0000256" key="1">
    <source>
        <dbReference type="ARBA" id="ARBA00004876"/>
    </source>
</evidence>
<dbReference type="InterPro" id="IPR045304">
    <property type="entry name" value="LbH_SAT"/>
</dbReference>
<gene>
    <name evidence="11" type="primary">cysE</name>
    <name evidence="11" type="ORF">ACFFSY_26705</name>
</gene>
<evidence type="ECO:0000313" key="12">
    <source>
        <dbReference type="Proteomes" id="UP001589747"/>
    </source>
</evidence>
<dbReference type="InterPro" id="IPR001451">
    <property type="entry name" value="Hexapep"/>
</dbReference>
<sequence length="229" mass="25491">MFRQMRIDIETVLDNDPAARSKFEVIFTYSGLHAIWAHRVAHMLYKRKWYTLSRMVSQVSRFFTGIEIHPGARIGNRLFIDHGMGVVIGETCEIGDNVVIYQGVTLGGTGKERGKRHPTIGNNVVIGSGSKVLGSFTVGDNVNIGSNAVVLRPVPSNSTVVGNPGRVVKRNGERVGDRLDHTQLPDPVIEMLRDMQRQIDDLKSELRAERALRRSSNNHELIPEGEPTL</sequence>
<comment type="catalytic activity">
    <reaction evidence="9 10">
        <text>L-serine + acetyl-CoA = O-acetyl-L-serine + CoA</text>
        <dbReference type="Rhea" id="RHEA:24560"/>
        <dbReference type="ChEBI" id="CHEBI:33384"/>
        <dbReference type="ChEBI" id="CHEBI:57287"/>
        <dbReference type="ChEBI" id="CHEBI:57288"/>
        <dbReference type="ChEBI" id="CHEBI:58340"/>
        <dbReference type="EC" id="2.3.1.30"/>
    </reaction>
</comment>
<keyword evidence="7" id="KW-0198">Cysteine biosynthesis</keyword>
<dbReference type="Proteomes" id="UP001589747">
    <property type="component" value="Unassembled WGS sequence"/>
</dbReference>
<dbReference type="PIRSF" id="PIRSF000441">
    <property type="entry name" value="CysE"/>
    <property type="match status" value="1"/>
</dbReference>
<evidence type="ECO:0000313" key="11">
    <source>
        <dbReference type="EMBL" id="MFB9329544.1"/>
    </source>
</evidence>
<evidence type="ECO:0000256" key="3">
    <source>
        <dbReference type="ARBA" id="ARBA00013266"/>
    </source>
</evidence>
<name>A0ABV5KWG3_9BACL</name>
<comment type="caution">
    <text evidence="11">The sequence shown here is derived from an EMBL/GenBank/DDBJ whole genome shotgun (WGS) entry which is preliminary data.</text>
</comment>
<dbReference type="InterPro" id="IPR053376">
    <property type="entry name" value="Serine_acetyltransferase"/>
</dbReference>
<evidence type="ECO:0000256" key="10">
    <source>
        <dbReference type="PIRNR" id="PIRNR000441"/>
    </source>
</evidence>
<proteinExistence type="inferred from homology"/>
<dbReference type="InterPro" id="IPR005881">
    <property type="entry name" value="Ser_O-AcTrfase"/>
</dbReference>
<accession>A0ABV5KWG3</accession>
<evidence type="ECO:0000256" key="6">
    <source>
        <dbReference type="ARBA" id="ARBA00022679"/>
    </source>
</evidence>
<comment type="similarity">
    <text evidence="2 10">Belongs to the transferase hexapeptide repeat family.</text>
</comment>
<dbReference type="Gene3D" id="1.10.3130.10">
    <property type="entry name" value="serine acetyltransferase, domain 1"/>
    <property type="match status" value="1"/>
</dbReference>
<dbReference type="Gene3D" id="2.160.10.10">
    <property type="entry name" value="Hexapeptide repeat proteins"/>
    <property type="match status" value="1"/>
</dbReference>
<evidence type="ECO:0000256" key="7">
    <source>
        <dbReference type="ARBA" id="ARBA00023192"/>
    </source>
</evidence>
<comment type="pathway">
    <text evidence="1">Amino-acid biosynthesis; L-cysteine biosynthesis; L-cysteine from L-serine: step 1/2.</text>
</comment>